<feature type="domain" description="DUF4350" evidence="2">
    <location>
        <begin position="44"/>
        <end position="243"/>
    </location>
</feature>
<feature type="transmembrane region" description="Helical" evidence="1">
    <location>
        <begin position="6"/>
        <end position="29"/>
    </location>
</feature>
<dbReference type="RefSeq" id="WP_109837266.1">
    <property type="nucleotide sequence ID" value="NZ_QGKM01000018.1"/>
</dbReference>
<dbReference type="EMBL" id="QGKM01000018">
    <property type="protein sequence ID" value="PWQ98178.1"/>
    <property type="molecule type" value="Genomic_DNA"/>
</dbReference>
<keyword evidence="4" id="KW-1185">Reference proteome</keyword>
<protein>
    <recommendedName>
        <fullName evidence="2">DUF4350 domain-containing protein</fullName>
    </recommendedName>
</protein>
<comment type="caution">
    <text evidence="3">The sequence shown here is derived from an EMBL/GenBank/DDBJ whole genome shotgun (WGS) entry which is preliminary data.</text>
</comment>
<dbReference type="Pfam" id="PF14258">
    <property type="entry name" value="DUF4350"/>
    <property type="match status" value="1"/>
</dbReference>
<feature type="transmembrane region" description="Helical" evidence="1">
    <location>
        <begin position="269"/>
        <end position="289"/>
    </location>
</feature>
<evidence type="ECO:0000313" key="4">
    <source>
        <dbReference type="Proteomes" id="UP000245539"/>
    </source>
</evidence>
<keyword evidence="1" id="KW-0812">Transmembrane</keyword>
<accession>A0A317CHZ2</accession>
<evidence type="ECO:0000313" key="3">
    <source>
        <dbReference type="EMBL" id="PWQ98178.1"/>
    </source>
</evidence>
<evidence type="ECO:0000256" key="1">
    <source>
        <dbReference type="SAM" id="Phobius"/>
    </source>
</evidence>
<keyword evidence="1" id="KW-0472">Membrane</keyword>
<organism evidence="3 4">
    <name type="scientific">Leucothrix pacifica</name>
    <dbReference type="NCBI Taxonomy" id="1247513"/>
    <lineage>
        <taxon>Bacteria</taxon>
        <taxon>Pseudomonadati</taxon>
        <taxon>Pseudomonadota</taxon>
        <taxon>Gammaproteobacteria</taxon>
        <taxon>Thiotrichales</taxon>
        <taxon>Thiotrichaceae</taxon>
        <taxon>Leucothrix</taxon>
    </lineage>
</organism>
<gene>
    <name evidence="3" type="ORF">DKW60_08690</name>
</gene>
<sequence length="400" mass="45985">MNTQLRQGLIAAAVAVGIGLVLWAISLNFEYKEEKDWRPLTGEARQNPLYASRLFLKGMGIPTETLESLQSLSSLPDTDTVIVIDTSRYTQRQQQFDEIITWVESGGHLISRGVSDWEFFDPERAEDAFEESDNGSKISSDPLQRYLKVHTGESIPFKQKDYTEIQLTDAGKTLKVGSDYFQSLLLDSDNEQIGLTQIKINNENFIIQQKAGQGLITLVSDLSFIENYSIDDYDHAELFWYLVHANTSSPIKAVWLIHSDEMPNLFKIIWQHFWALCIMLAVLFAAWVLRVSRRFGPMIPKDDEDRRNLMEHIDASGNYYWQLKQQSMLVNSTRAAVQQRLIQRIPGWQAMNNDQQAMLLAERLSIKEQHVLKLLHGDISHNPHEFTEVIKQLEQIRTTV</sequence>
<dbReference type="AlphaFoldDB" id="A0A317CHZ2"/>
<dbReference type="InterPro" id="IPR025646">
    <property type="entry name" value="DUF4350"/>
</dbReference>
<proteinExistence type="predicted"/>
<dbReference type="Proteomes" id="UP000245539">
    <property type="component" value="Unassembled WGS sequence"/>
</dbReference>
<name>A0A317CHZ2_9GAMM</name>
<dbReference type="OrthoDB" id="6638317at2"/>
<reference evidence="3 4" key="1">
    <citation type="submission" date="2018-05" db="EMBL/GenBank/DDBJ databases">
        <title>Leucothrix arctica sp. nov., isolated from Arctic seawater.</title>
        <authorList>
            <person name="Choi A."/>
            <person name="Baek K."/>
        </authorList>
    </citation>
    <scope>NUCLEOTIDE SEQUENCE [LARGE SCALE GENOMIC DNA]</scope>
    <source>
        <strain evidence="3 4">JCM 18388</strain>
    </source>
</reference>
<evidence type="ECO:0000259" key="2">
    <source>
        <dbReference type="Pfam" id="PF14258"/>
    </source>
</evidence>
<keyword evidence="1" id="KW-1133">Transmembrane helix</keyword>